<dbReference type="InterPro" id="IPR008991">
    <property type="entry name" value="Translation_prot_SH3-like_sf"/>
</dbReference>
<dbReference type="InterPro" id="IPR003256">
    <property type="entry name" value="Ribosomal_uL24"/>
</dbReference>
<dbReference type="GO" id="GO:0006412">
    <property type="term" value="P:translation"/>
    <property type="evidence" value="ECO:0007669"/>
    <property type="project" value="UniProtKB-UniRule"/>
</dbReference>
<evidence type="ECO:0000256" key="4">
    <source>
        <dbReference type="ARBA" id="ARBA00035206"/>
    </source>
</evidence>
<dbReference type="InterPro" id="IPR005824">
    <property type="entry name" value="KOW"/>
</dbReference>
<dbReference type="GO" id="GO:0019843">
    <property type="term" value="F:rRNA binding"/>
    <property type="evidence" value="ECO:0007669"/>
    <property type="project" value="UniProtKB-UniRule"/>
</dbReference>
<keyword evidence="3 5" id="KW-0687">Ribonucleoprotein</keyword>
<feature type="domain" description="KOW" evidence="6">
    <location>
        <begin position="2"/>
        <end position="29"/>
    </location>
</feature>
<evidence type="ECO:0000313" key="8">
    <source>
        <dbReference type="Proteomes" id="UP000177111"/>
    </source>
</evidence>
<keyword evidence="2 5" id="KW-0689">Ribosomal protein</keyword>
<dbReference type="GO" id="GO:0003735">
    <property type="term" value="F:structural constituent of ribosome"/>
    <property type="evidence" value="ECO:0007669"/>
    <property type="project" value="InterPro"/>
</dbReference>
<dbReference type="SMART" id="SM00739">
    <property type="entry name" value="KOW"/>
    <property type="match status" value="1"/>
</dbReference>
<comment type="function">
    <text evidence="5">One of two assembly initiator proteins, it binds directly to the 5'-end of the 23S rRNA, where it nucleates assembly of the 50S subunit.</text>
</comment>
<comment type="similarity">
    <text evidence="1 5">Belongs to the universal ribosomal protein uL24 family.</text>
</comment>
<evidence type="ECO:0000259" key="6">
    <source>
        <dbReference type="SMART" id="SM00739"/>
    </source>
</evidence>
<comment type="caution">
    <text evidence="7">The sequence shown here is derived from an EMBL/GenBank/DDBJ whole genome shotgun (WGS) entry which is preliminary data.</text>
</comment>
<dbReference type="PANTHER" id="PTHR12903">
    <property type="entry name" value="MITOCHONDRIAL RIBOSOMAL PROTEIN L24"/>
    <property type="match status" value="1"/>
</dbReference>
<dbReference type="Pfam" id="PF00467">
    <property type="entry name" value="KOW"/>
    <property type="match status" value="1"/>
</dbReference>
<dbReference type="GO" id="GO:1990904">
    <property type="term" value="C:ribonucleoprotein complex"/>
    <property type="evidence" value="ECO:0007669"/>
    <property type="project" value="UniProtKB-KW"/>
</dbReference>
<dbReference type="InterPro" id="IPR014722">
    <property type="entry name" value="Rib_uL2_dom2"/>
</dbReference>
<gene>
    <name evidence="5" type="primary">rplX</name>
    <name evidence="7" type="ORF">A3I96_00865</name>
</gene>
<proteinExistence type="inferred from homology"/>
<dbReference type="NCBIfam" id="TIGR01079">
    <property type="entry name" value="rplX_bact"/>
    <property type="match status" value="1"/>
</dbReference>
<evidence type="ECO:0000256" key="5">
    <source>
        <dbReference type="HAMAP-Rule" id="MF_01326"/>
    </source>
</evidence>
<comment type="function">
    <text evidence="5">One of the proteins that surrounds the polypeptide exit tunnel on the outside of the subunit.</text>
</comment>
<name>A0A1F8H121_9BACT</name>
<evidence type="ECO:0000313" key="7">
    <source>
        <dbReference type="EMBL" id="OGN31372.1"/>
    </source>
</evidence>
<sequence>MKLKKGDNVMMMSGKDKGKKGKILAVFPSQDKIVIEGLNLIKKAVRARKQGQKGQIIHKERSVNAASAALICGACSKPTRIGLRLDNGNKVRICKKCNAEIK</sequence>
<dbReference type="InterPro" id="IPR057264">
    <property type="entry name" value="Ribosomal_uL24_C"/>
</dbReference>
<evidence type="ECO:0000256" key="1">
    <source>
        <dbReference type="ARBA" id="ARBA00010618"/>
    </source>
</evidence>
<dbReference type="AlphaFoldDB" id="A0A1F8H121"/>
<dbReference type="Gene3D" id="2.30.30.30">
    <property type="match status" value="1"/>
</dbReference>
<dbReference type="InterPro" id="IPR041988">
    <property type="entry name" value="Ribosomal_uL24_KOW"/>
</dbReference>
<dbReference type="Proteomes" id="UP000177111">
    <property type="component" value="Unassembled WGS sequence"/>
</dbReference>
<dbReference type="Pfam" id="PF17136">
    <property type="entry name" value="ribosomal_L24"/>
    <property type="match status" value="1"/>
</dbReference>
<dbReference type="HAMAP" id="MF_01326_B">
    <property type="entry name" value="Ribosomal_uL24_B"/>
    <property type="match status" value="1"/>
</dbReference>
<evidence type="ECO:0000256" key="2">
    <source>
        <dbReference type="ARBA" id="ARBA00022980"/>
    </source>
</evidence>
<comment type="subunit">
    <text evidence="5">Part of the 50S ribosomal subunit.</text>
</comment>
<dbReference type="CDD" id="cd06089">
    <property type="entry name" value="KOW_RPL26"/>
    <property type="match status" value="1"/>
</dbReference>
<reference evidence="7 8" key="1">
    <citation type="journal article" date="2016" name="Nat. Commun.">
        <title>Thousands of microbial genomes shed light on interconnected biogeochemical processes in an aquifer system.</title>
        <authorList>
            <person name="Anantharaman K."/>
            <person name="Brown C.T."/>
            <person name="Hug L.A."/>
            <person name="Sharon I."/>
            <person name="Castelle C.J."/>
            <person name="Probst A.J."/>
            <person name="Thomas B.C."/>
            <person name="Singh A."/>
            <person name="Wilkins M.J."/>
            <person name="Karaoz U."/>
            <person name="Brodie E.L."/>
            <person name="Williams K.H."/>
            <person name="Hubbard S.S."/>
            <person name="Banfield J.F."/>
        </authorList>
    </citation>
    <scope>NUCLEOTIDE SEQUENCE [LARGE SCALE GENOMIC DNA]</scope>
</reference>
<keyword evidence="5" id="KW-0699">rRNA-binding</keyword>
<dbReference type="EMBL" id="MGKT01000002">
    <property type="protein sequence ID" value="OGN31372.1"/>
    <property type="molecule type" value="Genomic_DNA"/>
</dbReference>
<organism evidence="7 8">
    <name type="scientific">Candidatus Yanofskybacteria bacterium RIFCSPLOWO2_02_FULL_44_18</name>
    <dbReference type="NCBI Taxonomy" id="1802705"/>
    <lineage>
        <taxon>Bacteria</taxon>
        <taxon>Candidatus Yanofskyibacteriota</taxon>
    </lineage>
</organism>
<dbReference type="GO" id="GO:0005840">
    <property type="term" value="C:ribosome"/>
    <property type="evidence" value="ECO:0007669"/>
    <property type="project" value="UniProtKB-KW"/>
</dbReference>
<keyword evidence="5" id="KW-0694">RNA-binding</keyword>
<evidence type="ECO:0000256" key="3">
    <source>
        <dbReference type="ARBA" id="ARBA00023274"/>
    </source>
</evidence>
<dbReference type="SUPFAM" id="SSF50104">
    <property type="entry name" value="Translation proteins SH3-like domain"/>
    <property type="match status" value="1"/>
</dbReference>
<accession>A0A1F8H121</accession>
<protein>
    <recommendedName>
        <fullName evidence="4 5">Large ribosomal subunit protein uL24</fullName>
    </recommendedName>
</protein>